<reference evidence="2 3" key="1">
    <citation type="journal article" date="2023" name="Sci. Data">
        <title>Genome assembly of the Korean intertidal mud-creeper Batillaria attramentaria.</title>
        <authorList>
            <person name="Patra A.K."/>
            <person name="Ho P.T."/>
            <person name="Jun S."/>
            <person name="Lee S.J."/>
            <person name="Kim Y."/>
            <person name="Won Y.J."/>
        </authorList>
    </citation>
    <scope>NUCLEOTIDE SEQUENCE [LARGE SCALE GENOMIC DNA]</scope>
    <source>
        <strain evidence="2">Wonlab-2016</strain>
    </source>
</reference>
<feature type="compositionally biased region" description="Low complexity" evidence="1">
    <location>
        <begin position="10"/>
        <end position="20"/>
    </location>
</feature>
<feature type="region of interest" description="Disordered" evidence="1">
    <location>
        <begin position="1"/>
        <end position="21"/>
    </location>
</feature>
<accession>A0ABD0JM78</accession>
<sequence length="103" mass="11141">MMDSKLPMSPTTTNTCPTTNGRRPVHAFRGGQASFAIMSSLVSFVLTWSPPLLRFPVPVAGVVVVTSFPFPALRTASVAVVTSSRRVVVSFPPWVIGRVWLLV</sequence>
<organism evidence="2 3">
    <name type="scientific">Batillaria attramentaria</name>
    <dbReference type="NCBI Taxonomy" id="370345"/>
    <lineage>
        <taxon>Eukaryota</taxon>
        <taxon>Metazoa</taxon>
        <taxon>Spiralia</taxon>
        <taxon>Lophotrochozoa</taxon>
        <taxon>Mollusca</taxon>
        <taxon>Gastropoda</taxon>
        <taxon>Caenogastropoda</taxon>
        <taxon>Sorbeoconcha</taxon>
        <taxon>Cerithioidea</taxon>
        <taxon>Batillariidae</taxon>
        <taxon>Batillaria</taxon>
    </lineage>
</organism>
<evidence type="ECO:0000313" key="2">
    <source>
        <dbReference type="EMBL" id="KAK7475795.1"/>
    </source>
</evidence>
<comment type="caution">
    <text evidence="2">The sequence shown here is derived from an EMBL/GenBank/DDBJ whole genome shotgun (WGS) entry which is preliminary data.</text>
</comment>
<dbReference type="AlphaFoldDB" id="A0ABD0JM78"/>
<keyword evidence="3" id="KW-1185">Reference proteome</keyword>
<dbReference type="Proteomes" id="UP001519460">
    <property type="component" value="Unassembled WGS sequence"/>
</dbReference>
<name>A0ABD0JM78_9CAEN</name>
<evidence type="ECO:0000313" key="3">
    <source>
        <dbReference type="Proteomes" id="UP001519460"/>
    </source>
</evidence>
<protein>
    <submittedName>
        <fullName evidence="2">Uncharacterized protein</fullName>
    </submittedName>
</protein>
<evidence type="ECO:0000256" key="1">
    <source>
        <dbReference type="SAM" id="MobiDB-lite"/>
    </source>
</evidence>
<gene>
    <name evidence="2" type="ORF">BaRGS_00032941</name>
</gene>
<dbReference type="EMBL" id="JACVVK020000393">
    <property type="protein sequence ID" value="KAK7475795.1"/>
    <property type="molecule type" value="Genomic_DNA"/>
</dbReference>
<proteinExistence type="predicted"/>